<accession>A0A2P8DYJ4</accession>
<keyword evidence="2" id="KW-1185">Reference proteome</keyword>
<dbReference type="Proteomes" id="UP000240708">
    <property type="component" value="Unassembled WGS sequence"/>
</dbReference>
<comment type="caution">
    <text evidence="1">The sequence shown here is derived from an EMBL/GenBank/DDBJ whole genome shotgun (WGS) entry which is preliminary data.</text>
</comment>
<sequence>MLPAHTPRSNVLPGHLPCSTPITGASTLLRMSLPPTSLPQLVPIFPSGFPEKSAPSPDFTVLTYRDQSPRFFLTAHHKLVSQICSVRQCDGWFPEVSGPPEGLSINHPIVLHPFQSIRPAFKVDSSHTVSQLYAGRDFYH</sequence>
<proteinExistence type="predicted"/>
<dbReference type="AlphaFoldDB" id="A0A2P8DYJ4"/>
<evidence type="ECO:0000313" key="1">
    <source>
        <dbReference type="EMBL" id="PSL02247.1"/>
    </source>
</evidence>
<gene>
    <name evidence="1" type="ORF">CLV48_11030</name>
</gene>
<reference evidence="1 2" key="1">
    <citation type="submission" date="2018-03" db="EMBL/GenBank/DDBJ databases">
        <title>Genomic Encyclopedia of Archaeal and Bacterial Type Strains, Phase II (KMG-II): from individual species to whole genera.</title>
        <authorList>
            <person name="Goeker M."/>
        </authorList>
    </citation>
    <scope>NUCLEOTIDE SEQUENCE [LARGE SCALE GENOMIC DNA]</scope>
    <source>
        <strain evidence="1 2">DSM 28057</strain>
    </source>
</reference>
<dbReference type="EMBL" id="PYGF01000010">
    <property type="protein sequence ID" value="PSL02247.1"/>
    <property type="molecule type" value="Genomic_DNA"/>
</dbReference>
<organism evidence="1 2">
    <name type="scientific">Cecembia rubra</name>
    <dbReference type="NCBI Taxonomy" id="1485585"/>
    <lineage>
        <taxon>Bacteria</taxon>
        <taxon>Pseudomonadati</taxon>
        <taxon>Bacteroidota</taxon>
        <taxon>Cytophagia</taxon>
        <taxon>Cytophagales</taxon>
        <taxon>Cyclobacteriaceae</taxon>
        <taxon>Cecembia</taxon>
    </lineage>
</organism>
<name>A0A2P8DYJ4_9BACT</name>
<evidence type="ECO:0000313" key="2">
    <source>
        <dbReference type="Proteomes" id="UP000240708"/>
    </source>
</evidence>
<protein>
    <submittedName>
        <fullName evidence="1">Uncharacterized protein</fullName>
    </submittedName>
</protein>